<dbReference type="NCBIfam" id="TIGR00177">
    <property type="entry name" value="molyb_syn"/>
    <property type="match status" value="1"/>
</dbReference>
<evidence type="ECO:0000313" key="8">
    <source>
        <dbReference type="EMBL" id="NJB68135.1"/>
    </source>
</evidence>
<keyword evidence="9" id="KW-1185">Reference proteome</keyword>
<dbReference type="Pfam" id="PF03454">
    <property type="entry name" value="MoeA_C"/>
    <property type="match status" value="1"/>
</dbReference>
<dbReference type="Gene3D" id="2.170.190.11">
    <property type="entry name" value="Molybdopterin biosynthesis moea protein, domain 3"/>
    <property type="match status" value="1"/>
</dbReference>
<proteinExistence type="inferred from homology"/>
<dbReference type="PANTHER" id="PTHR10192:SF5">
    <property type="entry name" value="GEPHYRIN"/>
    <property type="match status" value="1"/>
</dbReference>
<dbReference type="EC" id="2.10.1.1" evidence="6"/>
<dbReference type="InterPro" id="IPR005111">
    <property type="entry name" value="MoeA_C_domain_IV"/>
</dbReference>
<keyword evidence="6 8" id="KW-0808">Transferase</keyword>
<organism evidence="8 9">
    <name type="scientific">Desulfobaculum xiamenense</name>
    <dbReference type="NCBI Taxonomy" id="995050"/>
    <lineage>
        <taxon>Bacteria</taxon>
        <taxon>Pseudomonadati</taxon>
        <taxon>Thermodesulfobacteriota</taxon>
        <taxon>Desulfovibrionia</taxon>
        <taxon>Desulfovibrionales</taxon>
        <taxon>Desulfovibrionaceae</taxon>
        <taxon>Desulfobaculum</taxon>
    </lineage>
</organism>
<comment type="catalytic activity">
    <reaction evidence="5">
        <text>adenylyl-molybdopterin + molybdate = Mo-molybdopterin + AMP + H(+)</text>
        <dbReference type="Rhea" id="RHEA:35047"/>
        <dbReference type="ChEBI" id="CHEBI:15378"/>
        <dbReference type="ChEBI" id="CHEBI:36264"/>
        <dbReference type="ChEBI" id="CHEBI:62727"/>
        <dbReference type="ChEBI" id="CHEBI:71302"/>
        <dbReference type="ChEBI" id="CHEBI:456215"/>
        <dbReference type="EC" id="2.10.1.1"/>
    </reaction>
</comment>
<dbReference type="PANTHER" id="PTHR10192">
    <property type="entry name" value="MOLYBDOPTERIN BIOSYNTHESIS PROTEIN"/>
    <property type="match status" value="1"/>
</dbReference>
<dbReference type="Proteomes" id="UP000580856">
    <property type="component" value="Unassembled WGS sequence"/>
</dbReference>
<comment type="cofactor">
    <cofactor evidence="6">
        <name>Mg(2+)</name>
        <dbReference type="ChEBI" id="CHEBI:18420"/>
    </cofactor>
</comment>
<gene>
    <name evidence="8" type="ORF">GGQ74_001808</name>
</gene>
<comment type="function">
    <text evidence="1 6">Catalyzes the insertion of molybdate into adenylated molybdopterin with the concomitant release of AMP.</text>
</comment>
<dbReference type="GO" id="GO:0006777">
    <property type="term" value="P:Mo-molybdopterin cofactor biosynthetic process"/>
    <property type="evidence" value="ECO:0007669"/>
    <property type="project" value="UniProtKB-UniRule"/>
</dbReference>
<dbReference type="Gene3D" id="2.40.340.10">
    <property type="entry name" value="MoeA, C-terminal, domain IV"/>
    <property type="match status" value="1"/>
</dbReference>
<evidence type="ECO:0000313" key="9">
    <source>
        <dbReference type="Proteomes" id="UP000580856"/>
    </source>
</evidence>
<dbReference type="InterPro" id="IPR036425">
    <property type="entry name" value="MoaB/Mog-like_dom_sf"/>
</dbReference>
<evidence type="ECO:0000259" key="7">
    <source>
        <dbReference type="SMART" id="SM00852"/>
    </source>
</evidence>
<reference evidence="8 9" key="1">
    <citation type="submission" date="2020-03" db="EMBL/GenBank/DDBJ databases">
        <title>Genomic Encyclopedia of Type Strains, Phase IV (KMG-IV): sequencing the most valuable type-strain genomes for metagenomic binning, comparative biology and taxonomic classification.</title>
        <authorList>
            <person name="Goeker M."/>
        </authorList>
    </citation>
    <scope>NUCLEOTIDE SEQUENCE [LARGE SCALE GENOMIC DNA]</scope>
    <source>
        <strain evidence="8 9">DSM 24233</strain>
    </source>
</reference>
<feature type="domain" description="MoaB/Mog" evidence="7">
    <location>
        <begin position="186"/>
        <end position="325"/>
    </location>
</feature>
<dbReference type="InterPro" id="IPR036688">
    <property type="entry name" value="MoeA_C_domain_IV_sf"/>
</dbReference>
<protein>
    <recommendedName>
        <fullName evidence="6">Molybdopterin molybdenumtransferase</fullName>
        <ecNumber evidence="6">2.10.1.1</ecNumber>
    </recommendedName>
</protein>
<dbReference type="Pfam" id="PF00994">
    <property type="entry name" value="MoCF_biosynth"/>
    <property type="match status" value="1"/>
</dbReference>
<evidence type="ECO:0000256" key="4">
    <source>
        <dbReference type="ARBA" id="ARBA00023150"/>
    </source>
</evidence>
<sequence>MKKGFFHVVSPTEFKGLLKRFPALAAAEAGLLEATGRTLAADVAAHEDLPMVNRSCMDGYALSARDAFGATEGNPAYLECTEHLPIDRIPDTPLAPGHCVGIVTGGTLPEGADAVVMVEHTQELGAGTIEIRKSVAPAENVMLRGEDARAGHTALPAGTLLRPQEIGLLAALGYARVPIHARPRVGIISTGDELVPVESVPAPGQIRDVNSHALGALVLGAGAEVTLYGLVADDEDSLCAAVERAVAENDVVFLSGGSSVGVRDLTQTAIERLPDSEILAHGVAVSPGKPTILARVGNKAVWGLPGQVTSAQVVMLVFGLPFLRHLAGDAEAFGDARKNLRSATLARNIASKQGREDYVRVRMEHREDGSLAAVPVLGKSGLLRTMLRADGLIRIPADTEGLFEGQTVDVWLLT</sequence>
<comment type="pathway">
    <text evidence="2 6">Cofactor biosynthesis; molybdopterin biosynthesis.</text>
</comment>
<dbReference type="GO" id="GO:0061599">
    <property type="term" value="F:molybdopterin molybdotransferase activity"/>
    <property type="evidence" value="ECO:0007669"/>
    <property type="project" value="UniProtKB-UniRule"/>
</dbReference>
<accession>A0A846QRU8</accession>
<dbReference type="SUPFAM" id="SSF63867">
    <property type="entry name" value="MoeA C-terminal domain-like"/>
    <property type="match status" value="1"/>
</dbReference>
<dbReference type="InterPro" id="IPR001453">
    <property type="entry name" value="MoaB/Mog_dom"/>
</dbReference>
<dbReference type="UniPathway" id="UPA00344"/>
<evidence type="ECO:0000256" key="6">
    <source>
        <dbReference type="RuleBase" id="RU365090"/>
    </source>
</evidence>
<comment type="caution">
    <text evidence="8">The sequence shown here is derived from an EMBL/GenBank/DDBJ whole genome shotgun (WGS) entry which is preliminary data.</text>
</comment>
<dbReference type="NCBIfam" id="NF045515">
    <property type="entry name" value="Glp_gephyrin"/>
    <property type="match status" value="1"/>
</dbReference>
<dbReference type="SUPFAM" id="SSF53218">
    <property type="entry name" value="Molybdenum cofactor biosynthesis proteins"/>
    <property type="match status" value="1"/>
</dbReference>
<dbReference type="InterPro" id="IPR038987">
    <property type="entry name" value="MoeA-like"/>
</dbReference>
<evidence type="ECO:0000256" key="5">
    <source>
        <dbReference type="ARBA" id="ARBA00047317"/>
    </source>
</evidence>
<evidence type="ECO:0000256" key="2">
    <source>
        <dbReference type="ARBA" id="ARBA00005046"/>
    </source>
</evidence>
<dbReference type="Gene3D" id="3.40.980.10">
    <property type="entry name" value="MoaB/Mog-like domain"/>
    <property type="match status" value="1"/>
</dbReference>
<dbReference type="Pfam" id="PF03453">
    <property type="entry name" value="MoeA_N"/>
    <property type="match status" value="1"/>
</dbReference>
<keyword evidence="4 6" id="KW-0501">Molybdenum cofactor biosynthesis</keyword>
<name>A0A846QRU8_9BACT</name>
<keyword evidence="6" id="KW-0460">Magnesium</keyword>
<comment type="similarity">
    <text evidence="3 6">Belongs to the MoeA family.</text>
</comment>
<keyword evidence="6" id="KW-0500">Molybdenum</keyword>
<dbReference type="CDD" id="cd00887">
    <property type="entry name" value="MoeA"/>
    <property type="match status" value="1"/>
</dbReference>
<dbReference type="InterPro" id="IPR036135">
    <property type="entry name" value="MoeA_linker/N_sf"/>
</dbReference>
<dbReference type="AlphaFoldDB" id="A0A846QRU8"/>
<keyword evidence="6" id="KW-0479">Metal-binding</keyword>
<evidence type="ECO:0000256" key="1">
    <source>
        <dbReference type="ARBA" id="ARBA00002901"/>
    </source>
</evidence>
<dbReference type="GO" id="GO:0005829">
    <property type="term" value="C:cytosol"/>
    <property type="evidence" value="ECO:0007669"/>
    <property type="project" value="TreeGrafter"/>
</dbReference>
<dbReference type="GO" id="GO:0046872">
    <property type="term" value="F:metal ion binding"/>
    <property type="evidence" value="ECO:0007669"/>
    <property type="project" value="UniProtKB-UniRule"/>
</dbReference>
<dbReference type="SUPFAM" id="SSF63882">
    <property type="entry name" value="MoeA N-terminal region -like"/>
    <property type="match status" value="1"/>
</dbReference>
<dbReference type="InterPro" id="IPR005110">
    <property type="entry name" value="MoeA_linker/N"/>
</dbReference>
<dbReference type="RefSeq" id="WP_167941229.1">
    <property type="nucleotide sequence ID" value="NZ_JAATJA010000002.1"/>
</dbReference>
<dbReference type="SMART" id="SM00852">
    <property type="entry name" value="MoCF_biosynth"/>
    <property type="match status" value="1"/>
</dbReference>
<dbReference type="Gene3D" id="3.90.105.10">
    <property type="entry name" value="Molybdopterin biosynthesis moea protein, domain 2"/>
    <property type="match status" value="1"/>
</dbReference>
<dbReference type="EMBL" id="JAATJA010000002">
    <property type="protein sequence ID" value="NJB68135.1"/>
    <property type="molecule type" value="Genomic_DNA"/>
</dbReference>
<evidence type="ECO:0000256" key="3">
    <source>
        <dbReference type="ARBA" id="ARBA00010763"/>
    </source>
</evidence>